<dbReference type="Proteomes" id="UP000001940">
    <property type="component" value="Chromosome I"/>
</dbReference>
<dbReference type="PhylomeDB" id="Q7YX94"/>
<dbReference type="InParanoid" id="Q7YX94"/>
<dbReference type="KEGG" id="cel:CELE_C17H1.9"/>
<evidence type="ECO:0000313" key="5">
    <source>
        <dbReference type="WormBase" id="C17H1.9"/>
    </source>
</evidence>
<feature type="coiled-coil region" evidence="1">
    <location>
        <begin position="308"/>
        <end position="335"/>
    </location>
</feature>
<dbReference type="RefSeq" id="NP_001021003.1">
    <property type="nucleotide sequence ID" value="NM_001025832.4"/>
</dbReference>
<dbReference type="UCSC" id="C17H1.9">
    <property type="organism name" value="c. elegans"/>
</dbReference>
<gene>
    <name evidence="3 5" type="primary">pals-8</name>
    <name evidence="5" type="ORF">C17H1.9</name>
    <name evidence="3" type="ORF">CELE_C17H1.9</name>
</gene>
<proteinExistence type="predicted"/>
<dbReference type="CTD" id="3565285"/>
<keyword evidence="1" id="KW-0175">Coiled coil</keyword>
<dbReference type="HOGENOM" id="CLU_790469_0_0_1"/>
<dbReference type="GeneID" id="3565285"/>
<evidence type="ECO:0000313" key="4">
    <source>
        <dbReference type="Proteomes" id="UP000001940"/>
    </source>
</evidence>
<organism evidence="3 4">
    <name type="scientific">Caenorhabditis elegans</name>
    <dbReference type="NCBI Taxonomy" id="6239"/>
    <lineage>
        <taxon>Eukaryota</taxon>
        <taxon>Metazoa</taxon>
        <taxon>Ecdysozoa</taxon>
        <taxon>Nematoda</taxon>
        <taxon>Chromadorea</taxon>
        <taxon>Rhabditida</taxon>
        <taxon>Rhabditina</taxon>
        <taxon>Rhabditomorpha</taxon>
        <taxon>Rhabditoidea</taxon>
        <taxon>Rhabditidae</taxon>
        <taxon>Peloderinae</taxon>
        <taxon>Caenorhabditis</taxon>
    </lineage>
</organism>
<evidence type="ECO:0000256" key="2">
    <source>
        <dbReference type="SAM" id="MobiDB-lite"/>
    </source>
</evidence>
<dbReference type="EMBL" id="BX284601">
    <property type="protein sequence ID" value="CAE17682.1"/>
    <property type="molecule type" value="Genomic_DNA"/>
</dbReference>
<dbReference type="SMR" id="Q7YX94"/>
<keyword evidence="4" id="KW-1185">Reference proteome</keyword>
<accession>Q7YX94</accession>
<protein>
    <submittedName>
        <fullName evidence="3">Protein containing ALS2cr12 (ALS2CR12) signature</fullName>
    </submittedName>
</protein>
<dbReference type="WormBase" id="C17H1.9">
    <property type="protein sequence ID" value="CE34700"/>
    <property type="gene ID" value="WBGene00007662"/>
    <property type="gene designation" value="pals-8"/>
</dbReference>
<feature type="coiled-coil region" evidence="1">
    <location>
        <begin position="79"/>
        <end position="162"/>
    </location>
</feature>
<evidence type="ECO:0000313" key="3">
    <source>
        <dbReference type="EMBL" id="CAE17682.1"/>
    </source>
</evidence>
<feature type="region of interest" description="Disordered" evidence="2">
    <location>
        <begin position="25"/>
        <end position="55"/>
    </location>
</feature>
<dbReference type="AGR" id="WB:WBGene00007662"/>
<dbReference type="STRING" id="6239.C17H1.9.1"/>
<dbReference type="PaxDb" id="6239-C17H1.9"/>
<name>Q7YX94_CAEEL</name>
<reference evidence="3 4" key="1">
    <citation type="journal article" date="1998" name="Science">
        <title>Genome sequence of the nematode C. elegans: a platform for investigating biology.</title>
        <authorList>
            <consortium name="The C. elegans sequencing consortium"/>
            <person name="Sulson J.E."/>
            <person name="Waterston R."/>
        </authorList>
    </citation>
    <scope>NUCLEOTIDE SEQUENCE [LARGE SCALE GENOMIC DNA]</scope>
    <source>
        <strain evidence="3 4">Bristol N2</strain>
    </source>
</reference>
<sequence>MSEAAYYRELEASERRLSELRAANRESVKRVQDKITDEKTQHQARIAEKERKHRENMLRQWNSSVAERNAAEEIHRKSVEKFNEEHKTYMAKLEKQLEKINEKGEQDVKEVEQQRVKLEEQRTEDLVKHHESMANLSEKKYKEIEKQRVEQHMLKMEELNAKSKQNTSLYQIQMKNINDSHNMQLSIEKSNASLAVIQHSESCIESFNVILGLLKDMKELSENKDHYLPADLKKIKYTSDEIEKHKSKLEFRNQQLESSRTLEINADPRVIGGSSEMSIKVKRCIESSGFRSVCTLPSLAAQQDLARISTIMDKIDSLTNKMDAISEEVQRNTIQWQQDGNSSMKALTHTNGS</sequence>
<dbReference type="AlphaFoldDB" id="Q7YX94"/>
<evidence type="ECO:0000256" key="1">
    <source>
        <dbReference type="SAM" id="Coils"/>
    </source>
</evidence>